<keyword evidence="2" id="KW-1185">Reference proteome</keyword>
<organism evidence="1 2">
    <name type="scientific">Gymnopus androsaceus JB14</name>
    <dbReference type="NCBI Taxonomy" id="1447944"/>
    <lineage>
        <taxon>Eukaryota</taxon>
        <taxon>Fungi</taxon>
        <taxon>Dikarya</taxon>
        <taxon>Basidiomycota</taxon>
        <taxon>Agaricomycotina</taxon>
        <taxon>Agaricomycetes</taxon>
        <taxon>Agaricomycetidae</taxon>
        <taxon>Agaricales</taxon>
        <taxon>Marasmiineae</taxon>
        <taxon>Omphalotaceae</taxon>
        <taxon>Gymnopus</taxon>
    </lineage>
</organism>
<dbReference type="OrthoDB" id="3239511at2759"/>
<accession>A0A6A4HH53</accession>
<evidence type="ECO:0000313" key="2">
    <source>
        <dbReference type="Proteomes" id="UP000799118"/>
    </source>
</evidence>
<protein>
    <submittedName>
        <fullName evidence="1">Uncharacterized protein</fullName>
    </submittedName>
</protein>
<dbReference type="AlphaFoldDB" id="A0A6A4HH53"/>
<proteinExistence type="predicted"/>
<name>A0A6A4HH53_9AGAR</name>
<evidence type="ECO:0000313" key="1">
    <source>
        <dbReference type="EMBL" id="KAE9396517.1"/>
    </source>
</evidence>
<gene>
    <name evidence="1" type="ORF">BT96DRAFT_996653</name>
</gene>
<dbReference type="Proteomes" id="UP000799118">
    <property type="component" value="Unassembled WGS sequence"/>
</dbReference>
<sequence>MYNKSFDFPKQHATVHLNADLRNKGAAPYFATQLGEGFHQELWELYVMGNKKNVDAQMTHDDATKEAMARI</sequence>
<dbReference type="EMBL" id="ML769512">
    <property type="protein sequence ID" value="KAE9396517.1"/>
    <property type="molecule type" value="Genomic_DNA"/>
</dbReference>
<reference evidence="1" key="1">
    <citation type="journal article" date="2019" name="Environ. Microbiol.">
        <title>Fungal ecological strategies reflected in gene transcription - a case study of two litter decomposers.</title>
        <authorList>
            <person name="Barbi F."/>
            <person name="Kohler A."/>
            <person name="Barry K."/>
            <person name="Baskaran P."/>
            <person name="Daum C."/>
            <person name="Fauchery L."/>
            <person name="Ihrmark K."/>
            <person name="Kuo A."/>
            <person name="LaButti K."/>
            <person name="Lipzen A."/>
            <person name="Morin E."/>
            <person name="Grigoriev I.V."/>
            <person name="Henrissat B."/>
            <person name="Lindahl B."/>
            <person name="Martin F."/>
        </authorList>
    </citation>
    <scope>NUCLEOTIDE SEQUENCE</scope>
    <source>
        <strain evidence="1">JB14</strain>
    </source>
</reference>